<accession>A0A4Y2MAC7</accession>
<proteinExistence type="predicted"/>
<dbReference type="Proteomes" id="UP000499080">
    <property type="component" value="Unassembled WGS sequence"/>
</dbReference>
<dbReference type="EMBL" id="BGPR01281176">
    <property type="protein sequence ID" value="GBN24068.1"/>
    <property type="molecule type" value="Genomic_DNA"/>
</dbReference>
<protein>
    <submittedName>
        <fullName evidence="1">Uncharacterized protein</fullName>
    </submittedName>
</protein>
<dbReference type="AlphaFoldDB" id="A0A4Y2MAC7"/>
<evidence type="ECO:0000313" key="2">
    <source>
        <dbReference type="Proteomes" id="UP000499080"/>
    </source>
</evidence>
<gene>
    <name evidence="1" type="ORF">AVEN_93733_1</name>
</gene>
<feature type="non-terminal residue" evidence="1">
    <location>
        <position position="50"/>
    </location>
</feature>
<comment type="caution">
    <text evidence="1">The sequence shown here is derived from an EMBL/GenBank/DDBJ whole genome shotgun (WGS) entry which is preliminary data.</text>
</comment>
<organism evidence="1 2">
    <name type="scientific">Araneus ventricosus</name>
    <name type="common">Orbweaver spider</name>
    <name type="synonym">Epeira ventricosa</name>
    <dbReference type="NCBI Taxonomy" id="182803"/>
    <lineage>
        <taxon>Eukaryota</taxon>
        <taxon>Metazoa</taxon>
        <taxon>Ecdysozoa</taxon>
        <taxon>Arthropoda</taxon>
        <taxon>Chelicerata</taxon>
        <taxon>Arachnida</taxon>
        <taxon>Araneae</taxon>
        <taxon>Araneomorphae</taxon>
        <taxon>Entelegynae</taxon>
        <taxon>Araneoidea</taxon>
        <taxon>Araneidae</taxon>
        <taxon>Araneus</taxon>
    </lineage>
</organism>
<evidence type="ECO:0000313" key="1">
    <source>
        <dbReference type="EMBL" id="GBN24068.1"/>
    </source>
</evidence>
<name>A0A4Y2MAC7_ARAVE</name>
<reference evidence="1 2" key="1">
    <citation type="journal article" date="2019" name="Sci. Rep.">
        <title>Orb-weaving spider Araneus ventricosus genome elucidates the spidroin gene catalogue.</title>
        <authorList>
            <person name="Kono N."/>
            <person name="Nakamura H."/>
            <person name="Ohtoshi R."/>
            <person name="Moran D.A.P."/>
            <person name="Shinohara A."/>
            <person name="Yoshida Y."/>
            <person name="Fujiwara M."/>
            <person name="Mori M."/>
            <person name="Tomita M."/>
            <person name="Arakawa K."/>
        </authorList>
    </citation>
    <scope>NUCLEOTIDE SEQUENCE [LARGE SCALE GENOMIC DNA]</scope>
</reference>
<sequence length="50" mass="5704">MTRSTSAADPRRKATSWLAFTKAVYPFVDLITSNRVFKTVHDVRPSEDFS</sequence>
<keyword evidence="2" id="KW-1185">Reference proteome</keyword>